<dbReference type="EMBL" id="MN032614">
    <property type="protein sequence ID" value="QDJ96851.1"/>
    <property type="molecule type" value="Genomic_DNA"/>
</dbReference>
<proteinExistence type="predicted"/>
<name>A0A514TV00_9CAUD</name>
<reference evidence="1" key="1">
    <citation type="submission" date="2019-06" db="EMBL/GenBank/DDBJ databases">
        <title>Complete genome sequence of Aeromonas hydrophila bacteriophage PS1.</title>
        <authorList>
            <person name="Rai S."/>
            <person name="Tyagi A."/>
            <person name="Kumar N."/>
            <person name="Singh N."/>
        </authorList>
    </citation>
    <scope>NUCLEOTIDE SEQUENCE [LARGE SCALE GENOMIC DNA]</scope>
</reference>
<dbReference type="Proteomes" id="UP000317703">
    <property type="component" value="Segment"/>
</dbReference>
<gene>
    <name evidence="1" type="ORF">PS1_0092</name>
</gene>
<keyword evidence="2" id="KW-1185">Reference proteome</keyword>
<evidence type="ECO:0000313" key="2">
    <source>
        <dbReference type="Proteomes" id="UP000317703"/>
    </source>
</evidence>
<organism evidence="1 2">
    <name type="scientific">Aeromonas phage PS1</name>
    <dbReference type="NCBI Taxonomy" id="2591406"/>
    <lineage>
        <taxon>Viruses</taxon>
        <taxon>Duplodnaviria</taxon>
        <taxon>Heunggongvirae</taxon>
        <taxon>Uroviricota</taxon>
        <taxon>Caudoviricetes</taxon>
        <taxon>Chimalliviridae</taxon>
        <taxon>Ferozepurvirus</taxon>
        <taxon>Ferozepurvirus PS1</taxon>
    </lineage>
</organism>
<protein>
    <recommendedName>
        <fullName evidence="3">Virion structural protein</fullName>
    </recommendedName>
</protein>
<sequence length="449" mass="50842">MLGIEFIRKEHDFGYSLAGMEFMDFQKQDRYLKLVEFFKPLIKNMGGVVSIDWIKSEQDDLVKLIMEISGIKVKVVEYHGLDGNLGIDAGYLSPNAVLNNKGIDDFVDAKHTKVSQAFKSLNADVLKGWVDQKTGMIGGDFSKIEFDLYIQTYINMFLNTDKLKKLGVPPENVLAAFITHELGHVWTAFYTVWRNVSDMMMQNNAIRMLNSTESQREQIEIYKETLKVLEADAKVDDKVISALDTDEARKAFFDKAISNRDLRRTLSVGTADRASEVMADMYAIKMGCPKDLVTGLVSLYGSEGAGVGSLVFSVFMLSVSLLVTYPLGIGLWGLITTLNFHASLASRLAPDYLYDSNYRRIKTILRECVTEFSQNKKMKPADKQQFLAKCKEIEKLVEENKPILEGTAFQRYIGWVCSGTDFKAQEFEHYTAELVSHNLALYTDYFKES</sequence>
<evidence type="ECO:0008006" key="3">
    <source>
        <dbReference type="Google" id="ProtNLM"/>
    </source>
</evidence>
<evidence type="ECO:0000313" key="1">
    <source>
        <dbReference type="EMBL" id="QDJ96851.1"/>
    </source>
</evidence>
<accession>A0A514TV00</accession>